<proteinExistence type="predicted"/>
<dbReference type="AlphaFoldDB" id="A0A5N6TK95"/>
<feature type="transmembrane region" description="Helical" evidence="1">
    <location>
        <begin position="56"/>
        <end position="80"/>
    </location>
</feature>
<dbReference type="EMBL" id="ML742243">
    <property type="protein sequence ID" value="KAE8146757.1"/>
    <property type="molecule type" value="Genomic_DNA"/>
</dbReference>
<dbReference type="Proteomes" id="UP000325780">
    <property type="component" value="Unassembled WGS sequence"/>
</dbReference>
<organism evidence="2 3">
    <name type="scientific">Aspergillus avenaceus</name>
    <dbReference type="NCBI Taxonomy" id="36643"/>
    <lineage>
        <taxon>Eukaryota</taxon>
        <taxon>Fungi</taxon>
        <taxon>Dikarya</taxon>
        <taxon>Ascomycota</taxon>
        <taxon>Pezizomycotina</taxon>
        <taxon>Eurotiomycetes</taxon>
        <taxon>Eurotiomycetidae</taxon>
        <taxon>Eurotiales</taxon>
        <taxon>Aspergillaceae</taxon>
        <taxon>Aspergillus</taxon>
        <taxon>Aspergillus subgen. Circumdati</taxon>
    </lineage>
</organism>
<evidence type="ECO:0000313" key="2">
    <source>
        <dbReference type="EMBL" id="KAE8146757.1"/>
    </source>
</evidence>
<reference evidence="2 3" key="1">
    <citation type="submission" date="2019-04" db="EMBL/GenBank/DDBJ databases">
        <title>Friends and foes A comparative genomics study of 23 Aspergillus species from section Flavi.</title>
        <authorList>
            <consortium name="DOE Joint Genome Institute"/>
            <person name="Kjaerbolling I."/>
            <person name="Vesth T."/>
            <person name="Frisvad J.C."/>
            <person name="Nybo J.L."/>
            <person name="Theobald S."/>
            <person name="Kildgaard S."/>
            <person name="Isbrandt T."/>
            <person name="Kuo A."/>
            <person name="Sato A."/>
            <person name="Lyhne E.K."/>
            <person name="Kogle M.E."/>
            <person name="Wiebenga A."/>
            <person name="Kun R.S."/>
            <person name="Lubbers R.J."/>
            <person name="Makela M.R."/>
            <person name="Barry K."/>
            <person name="Chovatia M."/>
            <person name="Clum A."/>
            <person name="Daum C."/>
            <person name="Haridas S."/>
            <person name="He G."/>
            <person name="LaButti K."/>
            <person name="Lipzen A."/>
            <person name="Mondo S."/>
            <person name="Riley R."/>
            <person name="Salamov A."/>
            <person name="Simmons B.A."/>
            <person name="Magnuson J.K."/>
            <person name="Henrissat B."/>
            <person name="Mortensen U.H."/>
            <person name="Larsen T.O."/>
            <person name="Devries R.P."/>
            <person name="Grigoriev I.V."/>
            <person name="Machida M."/>
            <person name="Baker S.E."/>
            <person name="Andersen M.R."/>
        </authorList>
    </citation>
    <scope>NUCLEOTIDE SEQUENCE [LARGE SCALE GENOMIC DNA]</scope>
    <source>
        <strain evidence="2 3">IBT 18842</strain>
    </source>
</reference>
<evidence type="ECO:0000313" key="3">
    <source>
        <dbReference type="Proteomes" id="UP000325780"/>
    </source>
</evidence>
<accession>A0A5N6TK95</accession>
<keyword evidence="1" id="KW-0812">Transmembrane</keyword>
<evidence type="ECO:0000256" key="1">
    <source>
        <dbReference type="SAM" id="Phobius"/>
    </source>
</evidence>
<keyword evidence="1" id="KW-1133">Transmembrane helix</keyword>
<protein>
    <submittedName>
        <fullName evidence="2">Uncharacterized protein</fullName>
    </submittedName>
</protein>
<name>A0A5N6TK95_ASPAV</name>
<keyword evidence="1" id="KW-0472">Membrane</keyword>
<keyword evidence="3" id="KW-1185">Reference proteome</keyword>
<sequence>MRKRWEIKWSRPNRRENLHIKRALAVVSVGGLTCLSQSASFWDIESSGRSNGIVDYIFSTVCSWVSVDYMHLTLSLAIFFSSQIMLSLM</sequence>
<gene>
    <name evidence="2" type="ORF">BDV25DRAFT_161770</name>
</gene>